<feature type="compositionally biased region" description="Polar residues" evidence="1">
    <location>
        <begin position="188"/>
        <end position="197"/>
    </location>
</feature>
<name>A0ABD3GDW3_9MARC</name>
<comment type="caution">
    <text evidence="2">The sequence shown here is derived from an EMBL/GenBank/DDBJ whole genome shotgun (WGS) entry which is preliminary data.</text>
</comment>
<dbReference type="EMBL" id="JBJQOH010000008">
    <property type="protein sequence ID" value="KAL3677123.1"/>
    <property type="molecule type" value="Genomic_DNA"/>
</dbReference>
<feature type="region of interest" description="Disordered" evidence="1">
    <location>
        <begin position="598"/>
        <end position="670"/>
    </location>
</feature>
<reference evidence="2 3" key="1">
    <citation type="submission" date="2024-09" db="EMBL/GenBank/DDBJ databases">
        <title>Chromosome-scale assembly of Riccia sorocarpa.</title>
        <authorList>
            <person name="Paukszto L."/>
        </authorList>
    </citation>
    <scope>NUCLEOTIDE SEQUENCE [LARGE SCALE GENOMIC DNA]</scope>
    <source>
        <strain evidence="2">LP-2024</strain>
        <tissue evidence="2">Aerial parts of the thallus</tissue>
    </source>
</reference>
<feature type="compositionally biased region" description="Polar residues" evidence="1">
    <location>
        <begin position="634"/>
        <end position="650"/>
    </location>
</feature>
<evidence type="ECO:0000313" key="3">
    <source>
        <dbReference type="Proteomes" id="UP001633002"/>
    </source>
</evidence>
<keyword evidence="3" id="KW-1185">Reference proteome</keyword>
<sequence length="772" mass="87189">MSTLGTSLKGFGEGKRATERKHMEALLSEFTQCYDDWPCAKVAKFAQAVCGFSKDQADRLQREKIDLVTLADMSREEIVHVTNCAWGDARRLKKALETFVDKAAMFEQEALTCDSKKTLLLPTVPISKERLTEKSLLVPQSKSQQDCVSTVLPKPSFRAQNRTRGCLDGDQKLKKASRADSPTKISAGRSQLSGRSSAGSLRVPISYAPVSCALDPVLREDHTGRSLVERLSERVWAVKPKEEEPAQWGSDYVSEFHPGAKESYINVFRKLRKEFENLGEEVVIAAWRENFRYNRQAEQDTLRYIEKICLDLPSVPFIVSGAAVELRPDPLFILKNWFTTHKKHHRRRRLAEINNSVQSIALETQADDNPEKAHCTQVELPDVPDAGDEQCVFSPEKPRQRRVQEDHLSGQLNITSAPVSVTYGTDLGERVKIHAYSYSLIVEEDVICIDKQLRRSVEPLALRALHQKIIQFSIPIGVGVITEILQEVPYLMYEVKVESILSDYSLSTWYSWEAPFMQQMLRKGLRVRIPAVFLLIHDEEGLCDKSLAMFDESLGFRLYTPGRLDSSKVLDTTKIGTQSEKKTLDSPVAQPTVLALETQDHGGKPSGYTPEVHVQKQGVEEDESVPARSKRPVTRSSKGGLSGTLQTNLKQVKKRRQNQEKEMGCSEPRLSQFDEDGKLTIAMHAMKLRKKQDVFGTLAKFMAEKNKKHKENATTSKLPFVHHSGISSTGQLDLVVDWALQNKIDLVNLVSPENGVIRLYKHNIQFKEKKYE</sequence>
<feature type="region of interest" description="Disordered" evidence="1">
    <location>
        <begin position="160"/>
        <end position="197"/>
    </location>
</feature>
<proteinExistence type="predicted"/>
<protein>
    <submittedName>
        <fullName evidence="2">Uncharacterized protein</fullName>
    </submittedName>
</protein>
<organism evidence="2 3">
    <name type="scientific">Riccia sorocarpa</name>
    <dbReference type="NCBI Taxonomy" id="122646"/>
    <lineage>
        <taxon>Eukaryota</taxon>
        <taxon>Viridiplantae</taxon>
        <taxon>Streptophyta</taxon>
        <taxon>Embryophyta</taxon>
        <taxon>Marchantiophyta</taxon>
        <taxon>Marchantiopsida</taxon>
        <taxon>Marchantiidae</taxon>
        <taxon>Marchantiales</taxon>
        <taxon>Ricciaceae</taxon>
        <taxon>Riccia</taxon>
    </lineage>
</organism>
<dbReference type="Proteomes" id="UP001633002">
    <property type="component" value="Unassembled WGS sequence"/>
</dbReference>
<evidence type="ECO:0000256" key="1">
    <source>
        <dbReference type="SAM" id="MobiDB-lite"/>
    </source>
</evidence>
<accession>A0ABD3GDW3</accession>
<evidence type="ECO:0000313" key="2">
    <source>
        <dbReference type="EMBL" id="KAL3677123.1"/>
    </source>
</evidence>
<gene>
    <name evidence="2" type="ORF">R1sor_027071</name>
</gene>
<dbReference type="AlphaFoldDB" id="A0ABD3GDW3"/>